<dbReference type="AlphaFoldDB" id="A0A382JXL2"/>
<dbReference type="PANTHER" id="PTHR30093">
    <property type="entry name" value="GENERAL SECRETION PATHWAY PROTEIN G"/>
    <property type="match status" value="1"/>
</dbReference>
<evidence type="ECO:0000313" key="2">
    <source>
        <dbReference type="EMBL" id="SVC16385.1"/>
    </source>
</evidence>
<reference evidence="2" key="1">
    <citation type="submission" date="2018-05" db="EMBL/GenBank/DDBJ databases">
        <authorList>
            <person name="Lanie J.A."/>
            <person name="Ng W.-L."/>
            <person name="Kazmierczak K.M."/>
            <person name="Andrzejewski T.M."/>
            <person name="Davidsen T.M."/>
            <person name="Wayne K.J."/>
            <person name="Tettelin H."/>
            <person name="Glass J.I."/>
            <person name="Rusch D."/>
            <person name="Podicherti R."/>
            <person name="Tsui H.-C.T."/>
            <person name="Winkler M.E."/>
        </authorList>
    </citation>
    <scope>NUCLEOTIDE SEQUENCE</scope>
</reference>
<accession>A0A382JXL2</accession>
<keyword evidence="1" id="KW-0812">Transmembrane</keyword>
<evidence type="ECO:0000256" key="1">
    <source>
        <dbReference type="SAM" id="Phobius"/>
    </source>
</evidence>
<feature type="transmembrane region" description="Helical" evidence="1">
    <location>
        <begin position="12"/>
        <end position="32"/>
    </location>
</feature>
<organism evidence="2">
    <name type="scientific">marine metagenome</name>
    <dbReference type="NCBI Taxonomy" id="408172"/>
    <lineage>
        <taxon>unclassified sequences</taxon>
        <taxon>metagenomes</taxon>
        <taxon>ecological metagenomes</taxon>
    </lineage>
</organism>
<proteinExistence type="predicted"/>
<dbReference type="Pfam" id="PF07963">
    <property type="entry name" value="N_methyl"/>
    <property type="match status" value="1"/>
</dbReference>
<keyword evidence="1" id="KW-1133">Transmembrane helix</keyword>
<dbReference type="InterPro" id="IPR045584">
    <property type="entry name" value="Pilin-like"/>
</dbReference>
<dbReference type="NCBIfam" id="TIGR02532">
    <property type="entry name" value="IV_pilin_GFxxxE"/>
    <property type="match status" value="1"/>
</dbReference>
<dbReference type="Gene3D" id="3.30.700.10">
    <property type="entry name" value="Glycoprotein, Type 4 Pilin"/>
    <property type="match status" value="1"/>
</dbReference>
<evidence type="ECO:0008006" key="3">
    <source>
        <dbReference type="Google" id="ProtNLM"/>
    </source>
</evidence>
<sequence>MNTPSTTKQYGFTLIELLVVIAIIAILAALLLPALAKAKAKGQGAYCLNNTKQLTLCWVMYAGDNDDYLVSNSIRGGNKSSWIDPAYNMRNKAHAQDTRHLKQGKLFKYNDSLAIYKCPSQPKLGQGNSGYYPVRSYSMSGHIGGVFAEISWVQGAQYPPRVKMSDITSPPPSQSFVFLDEHENTIDDSFFAIPVYAANHWQNSVSYWHNGGGTFGFADGHSENKKWVHSKTKSPNRGWNFAPTPGGDRDLLWVKERILIDPKKPSIPH</sequence>
<dbReference type="EMBL" id="UINC01076840">
    <property type="protein sequence ID" value="SVC16385.1"/>
    <property type="molecule type" value="Genomic_DNA"/>
</dbReference>
<dbReference type="SUPFAM" id="SSF54523">
    <property type="entry name" value="Pili subunits"/>
    <property type="match status" value="1"/>
</dbReference>
<dbReference type="InterPro" id="IPR012902">
    <property type="entry name" value="N_methyl_site"/>
</dbReference>
<gene>
    <name evidence="2" type="ORF">METZ01_LOCUS269239</name>
</gene>
<protein>
    <recommendedName>
        <fullName evidence="3">Prepilin-type cleavage/methylation domain-containing protein</fullName>
    </recommendedName>
</protein>
<name>A0A382JXL2_9ZZZZ</name>
<keyword evidence="1" id="KW-0472">Membrane</keyword>